<dbReference type="AlphaFoldDB" id="A0A7G9RHW8"/>
<gene>
    <name evidence="3" type="ORF">H9L09_20575</name>
</gene>
<reference evidence="3 4" key="1">
    <citation type="submission" date="2020-08" db="EMBL/GenBank/DDBJ databases">
        <title>Genome sequence of Nocardioides mesophilus KACC 16243T.</title>
        <authorList>
            <person name="Hyun D.-W."/>
            <person name="Bae J.-W."/>
        </authorList>
    </citation>
    <scope>NUCLEOTIDE SEQUENCE [LARGE SCALE GENOMIC DNA]</scope>
    <source>
        <strain evidence="3 4">KACC 16243</strain>
    </source>
</reference>
<accession>A0A7G9RHW8</accession>
<dbReference type="KEGG" id="nmes:H9L09_20575"/>
<evidence type="ECO:0000313" key="4">
    <source>
        <dbReference type="Proteomes" id="UP000515947"/>
    </source>
</evidence>
<dbReference type="InterPro" id="IPR020904">
    <property type="entry name" value="Sc_DH/Rdtase_CS"/>
</dbReference>
<proteinExistence type="inferred from homology"/>
<dbReference type="PROSITE" id="PS00061">
    <property type="entry name" value="ADH_SHORT"/>
    <property type="match status" value="1"/>
</dbReference>
<dbReference type="InterPro" id="IPR036291">
    <property type="entry name" value="NAD(P)-bd_dom_sf"/>
</dbReference>
<evidence type="ECO:0000256" key="1">
    <source>
        <dbReference type="ARBA" id="ARBA00006484"/>
    </source>
</evidence>
<evidence type="ECO:0000313" key="3">
    <source>
        <dbReference type="EMBL" id="QNN55193.1"/>
    </source>
</evidence>
<dbReference type="PANTHER" id="PTHR43669:SF3">
    <property type="entry name" value="ALCOHOL DEHYDROGENASE, PUTATIVE (AFU_ORTHOLOGUE AFUA_3G03445)-RELATED"/>
    <property type="match status" value="1"/>
</dbReference>
<dbReference type="GO" id="GO:0016491">
    <property type="term" value="F:oxidoreductase activity"/>
    <property type="evidence" value="ECO:0007669"/>
    <property type="project" value="UniProtKB-KW"/>
</dbReference>
<dbReference type="Pfam" id="PF00106">
    <property type="entry name" value="adh_short"/>
    <property type="match status" value="1"/>
</dbReference>
<dbReference type="CDD" id="cd05233">
    <property type="entry name" value="SDR_c"/>
    <property type="match status" value="1"/>
</dbReference>
<dbReference type="EMBL" id="CP060713">
    <property type="protein sequence ID" value="QNN55193.1"/>
    <property type="molecule type" value="Genomic_DNA"/>
</dbReference>
<dbReference type="SUPFAM" id="SSF51735">
    <property type="entry name" value="NAD(P)-binding Rossmann-fold domains"/>
    <property type="match status" value="1"/>
</dbReference>
<dbReference type="PRINTS" id="PR00081">
    <property type="entry name" value="GDHRDH"/>
</dbReference>
<comment type="similarity">
    <text evidence="1">Belongs to the short-chain dehydrogenases/reductases (SDR) family.</text>
</comment>
<evidence type="ECO:0000256" key="2">
    <source>
        <dbReference type="ARBA" id="ARBA00023002"/>
    </source>
</evidence>
<name>A0A7G9RHW8_9ACTN</name>
<dbReference type="PANTHER" id="PTHR43669">
    <property type="entry name" value="5-KETO-D-GLUCONATE 5-REDUCTASE"/>
    <property type="match status" value="1"/>
</dbReference>
<protein>
    <submittedName>
        <fullName evidence="3">SDR family oxidoreductase</fullName>
    </submittedName>
</protein>
<dbReference type="InterPro" id="IPR002347">
    <property type="entry name" value="SDR_fam"/>
</dbReference>
<dbReference type="Proteomes" id="UP000515947">
    <property type="component" value="Chromosome"/>
</dbReference>
<organism evidence="3 4">
    <name type="scientific">Nocardioides mesophilus</name>
    <dbReference type="NCBI Taxonomy" id="433659"/>
    <lineage>
        <taxon>Bacteria</taxon>
        <taxon>Bacillati</taxon>
        <taxon>Actinomycetota</taxon>
        <taxon>Actinomycetes</taxon>
        <taxon>Propionibacteriales</taxon>
        <taxon>Nocardioidaceae</taxon>
        <taxon>Nocardioides</taxon>
    </lineage>
</organism>
<keyword evidence="2" id="KW-0560">Oxidoreductase</keyword>
<keyword evidence="4" id="KW-1185">Reference proteome</keyword>
<sequence length="265" mass="27796">MDVRGAGVVVTGAGHGIGRAIAARMAAEGARVVVNDLDADAAASVAAEIGGTAVPGDAASEAGVSALVEAARDRLGAIDVYFANAGVDVGRGLDTPAEDWATAIEVNVMAHVRAAQRLVPVWLEAGAGRMVVTASAAGLLTMLGGAPYSVSKHAAVAFAEWLSATYGHRGITVQAICPQGVDTRMLGNAGPLRDLLSHDTVLQPEDVAEAVWQGLQDDRFLILPHPEVQAYYEFRAGHTDQWLAGMRKLQQRLDHTHQTHQKEQS</sequence>
<dbReference type="Gene3D" id="3.40.50.720">
    <property type="entry name" value="NAD(P)-binding Rossmann-like Domain"/>
    <property type="match status" value="1"/>
</dbReference>